<evidence type="ECO:0000313" key="3">
    <source>
        <dbReference type="Proteomes" id="UP000426444"/>
    </source>
</evidence>
<evidence type="ECO:0008006" key="4">
    <source>
        <dbReference type="Google" id="ProtNLM"/>
    </source>
</evidence>
<dbReference type="RefSeq" id="WP_156204079.1">
    <property type="nucleotide sequence ID" value="NZ_CP046457.1"/>
</dbReference>
<evidence type="ECO:0000313" key="2">
    <source>
        <dbReference type="EMBL" id="QGU00274.1"/>
    </source>
</evidence>
<accession>A0A6I6DMJ8</accession>
<dbReference type="Pfam" id="PF06961">
    <property type="entry name" value="DUF1294"/>
    <property type="match status" value="1"/>
</dbReference>
<sequence>MLNELAGKALFFYLAFLNIITFVIFAWDKNQAIVGGWRISEAQLLFCSIIGGALGGLVSMRIFRHKTRHIKFSLYMVSIFFFQLVLLAFTIG</sequence>
<dbReference type="AlphaFoldDB" id="A0A6I6DMJ8"/>
<keyword evidence="1" id="KW-0472">Membrane</keyword>
<dbReference type="KEGG" id="salq:SYNTR_1680"/>
<gene>
    <name evidence="2" type="ORF">SYNTR_1680</name>
</gene>
<keyword evidence="1" id="KW-1133">Transmembrane helix</keyword>
<dbReference type="Proteomes" id="UP000426444">
    <property type="component" value="Chromosome"/>
</dbReference>
<dbReference type="OrthoDB" id="1698854at2"/>
<proteinExistence type="predicted"/>
<dbReference type="EMBL" id="CP046457">
    <property type="protein sequence ID" value="QGU00274.1"/>
    <property type="molecule type" value="Genomic_DNA"/>
</dbReference>
<keyword evidence="1" id="KW-0812">Transmembrane</keyword>
<name>A0A6I6DMJ8_9FIRM</name>
<keyword evidence="3" id="KW-1185">Reference proteome</keyword>
<reference evidence="3" key="1">
    <citation type="journal article" date="2019" name="Microbiology">
        <title>Complete Genome Sequence of an Uncultured Bacterium of the Candidate Phylum Bipolaricaulota.</title>
        <authorList>
            <person name="Kadnikov V.V."/>
            <person name="Mardanov A.V."/>
            <person name="Beletsky A.V."/>
            <person name="Frank Y.A."/>
            <person name="Karnachuk O.V."/>
            <person name="Ravin N.V."/>
        </authorList>
    </citation>
    <scope>NUCLEOTIDE SEQUENCE [LARGE SCALE GENOMIC DNA]</scope>
</reference>
<feature type="transmembrane region" description="Helical" evidence="1">
    <location>
        <begin position="42"/>
        <end position="60"/>
    </location>
</feature>
<organism evidence="2 3">
    <name type="scientific">Candidatus Syntrophocurvum alkaliphilum</name>
    <dbReference type="NCBI Taxonomy" id="2293317"/>
    <lineage>
        <taxon>Bacteria</taxon>
        <taxon>Bacillati</taxon>
        <taxon>Bacillota</taxon>
        <taxon>Clostridia</taxon>
        <taxon>Eubacteriales</taxon>
        <taxon>Syntrophomonadaceae</taxon>
        <taxon>Candidatus Syntrophocurvum</taxon>
    </lineage>
</organism>
<dbReference type="InterPro" id="IPR010718">
    <property type="entry name" value="DUF1294"/>
</dbReference>
<evidence type="ECO:0000256" key="1">
    <source>
        <dbReference type="SAM" id="Phobius"/>
    </source>
</evidence>
<feature type="transmembrane region" description="Helical" evidence="1">
    <location>
        <begin position="9"/>
        <end position="27"/>
    </location>
</feature>
<protein>
    <recommendedName>
        <fullName evidence="4">DUF1294 domain-containing protein</fullName>
    </recommendedName>
</protein>
<feature type="transmembrane region" description="Helical" evidence="1">
    <location>
        <begin position="72"/>
        <end position="91"/>
    </location>
</feature>